<evidence type="ECO:0000313" key="2">
    <source>
        <dbReference type="EMBL" id="PUZ41450.1"/>
    </source>
</evidence>
<name>A0A2T7CDM5_9POAL</name>
<accession>A0A2T7CDM5</accession>
<dbReference type="Proteomes" id="UP000244336">
    <property type="component" value="Chromosome 9"/>
</dbReference>
<feature type="region of interest" description="Disordered" evidence="1">
    <location>
        <begin position="13"/>
        <end position="33"/>
    </location>
</feature>
<keyword evidence="3" id="KW-1185">Reference proteome</keyword>
<proteinExistence type="predicted"/>
<reference evidence="2 3" key="1">
    <citation type="submission" date="2018-04" db="EMBL/GenBank/DDBJ databases">
        <title>WGS assembly of Panicum hallii var. hallii HAL2.</title>
        <authorList>
            <person name="Lovell J."/>
            <person name="Jenkins J."/>
            <person name="Lowry D."/>
            <person name="Mamidi S."/>
            <person name="Sreedasyam A."/>
            <person name="Weng X."/>
            <person name="Barry K."/>
            <person name="Bonette J."/>
            <person name="Campitelli B."/>
            <person name="Daum C."/>
            <person name="Gordon S."/>
            <person name="Gould B."/>
            <person name="Lipzen A."/>
            <person name="MacQueen A."/>
            <person name="Palacio-Mejia J."/>
            <person name="Plott C."/>
            <person name="Shakirov E."/>
            <person name="Shu S."/>
            <person name="Yoshinaga Y."/>
            <person name="Zane M."/>
            <person name="Rokhsar D."/>
            <person name="Grimwood J."/>
            <person name="Schmutz J."/>
            <person name="Juenger T."/>
        </authorList>
    </citation>
    <scope>NUCLEOTIDE SEQUENCE [LARGE SCALE GENOMIC DNA]</scope>
    <source>
        <strain evidence="3">cv. HAL2</strain>
    </source>
</reference>
<organism evidence="2 3">
    <name type="scientific">Panicum hallii var. hallii</name>
    <dbReference type="NCBI Taxonomy" id="1504633"/>
    <lineage>
        <taxon>Eukaryota</taxon>
        <taxon>Viridiplantae</taxon>
        <taxon>Streptophyta</taxon>
        <taxon>Embryophyta</taxon>
        <taxon>Tracheophyta</taxon>
        <taxon>Spermatophyta</taxon>
        <taxon>Magnoliopsida</taxon>
        <taxon>Liliopsida</taxon>
        <taxon>Poales</taxon>
        <taxon>Poaceae</taxon>
        <taxon>PACMAD clade</taxon>
        <taxon>Panicoideae</taxon>
        <taxon>Panicodae</taxon>
        <taxon>Paniceae</taxon>
        <taxon>Panicinae</taxon>
        <taxon>Panicum</taxon>
        <taxon>Panicum sect. Panicum</taxon>
    </lineage>
</organism>
<dbReference type="EMBL" id="CM009757">
    <property type="protein sequence ID" value="PUZ41450.1"/>
    <property type="molecule type" value="Genomic_DNA"/>
</dbReference>
<feature type="region of interest" description="Disordered" evidence="1">
    <location>
        <begin position="71"/>
        <end position="122"/>
    </location>
</feature>
<evidence type="ECO:0000313" key="3">
    <source>
        <dbReference type="Proteomes" id="UP000244336"/>
    </source>
</evidence>
<gene>
    <name evidence="2" type="ORF">GQ55_9G506300</name>
</gene>
<evidence type="ECO:0000256" key="1">
    <source>
        <dbReference type="SAM" id="MobiDB-lite"/>
    </source>
</evidence>
<dbReference type="Gramene" id="PUZ41450">
    <property type="protein sequence ID" value="PUZ41450"/>
    <property type="gene ID" value="GQ55_9G506300"/>
</dbReference>
<protein>
    <submittedName>
        <fullName evidence="2">Uncharacterized protein</fullName>
    </submittedName>
</protein>
<dbReference type="AlphaFoldDB" id="A0A2T7CDM5"/>
<feature type="compositionally biased region" description="Basic residues" evidence="1">
    <location>
        <begin position="74"/>
        <end position="92"/>
    </location>
</feature>
<sequence length="122" mass="13501">MVAFWRTERERARASLEVRSPAPPRPSGARGRWGTLADARSLAANCGPTFLHLLPYRFPSSPSVNLLPSERHSYHLRPRPTAHLPAGRRRSRPPASPIGRRRPRRLPFVSDAAFGFGGDGDG</sequence>